<protein>
    <submittedName>
        <fullName evidence="1">MYXO-CTERM domain-containing protein</fullName>
    </submittedName>
</protein>
<proteinExistence type="predicted"/>
<dbReference type="Proteomes" id="UP000199387">
    <property type="component" value="Unassembled WGS sequence"/>
</dbReference>
<dbReference type="RefSeq" id="WP_091567210.1">
    <property type="nucleotide sequence ID" value="NZ_FMZA01000005.1"/>
</dbReference>
<reference evidence="1 2" key="1">
    <citation type="submission" date="2016-10" db="EMBL/GenBank/DDBJ databases">
        <authorList>
            <person name="de Groot N.N."/>
        </authorList>
    </citation>
    <scope>NUCLEOTIDE SEQUENCE [LARGE SCALE GENOMIC DNA]</scope>
    <source>
        <strain evidence="1 2">DSM 45514</strain>
    </source>
</reference>
<sequence length="88" mass="9564">MNRWIGRWVLIAGVILTVSLAQMTVEPIPVTAEVNDRTPVEGGSHYPNVGSYDRYQPTAAADTGDSSWLGVAGLLGLLGLRRRRTARD</sequence>
<dbReference type="STRING" id="1236220.SAMN04488112_10574"/>
<dbReference type="EMBL" id="FMZA01000005">
    <property type="protein sequence ID" value="SDC26026.1"/>
    <property type="molecule type" value="Genomic_DNA"/>
</dbReference>
<keyword evidence="2" id="KW-1185">Reference proteome</keyword>
<organism evidence="1 2">
    <name type="scientific">Melghirimyces thermohalophilus</name>
    <dbReference type="NCBI Taxonomy" id="1236220"/>
    <lineage>
        <taxon>Bacteria</taxon>
        <taxon>Bacillati</taxon>
        <taxon>Bacillota</taxon>
        <taxon>Bacilli</taxon>
        <taxon>Bacillales</taxon>
        <taxon>Thermoactinomycetaceae</taxon>
        <taxon>Melghirimyces</taxon>
    </lineage>
</organism>
<gene>
    <name evidence="1" type="ORF">SAMN04488112_10574</name>
</gene>
<evidence type="ECO:0000313" key="2">
    <source>
        <dbReference type="Proteomes" id="UP000199387"/>
    </source>
</evidence>
<dbReference type="AlphaFoldDB" id="A0A1G6K6T8"/>
<accession>A0A1G6K6T8</accession>
<name>A0A1G6K6T8_9BACL</name>
<evidence type="ECO:0000313" key="1">
    <source>
        <dbReference type="EMBL" id="SDC26026.1"/>
    </source>
</evidence>